<reference evidence="1 2" key="1">
    <citation type="submission" date="2019-05" db="EMBL/GenBank/DDBJ databases">
        <title>Another draft genome of Portunus trituberculatus and its Hox gene families provides insights of decapod evolution.</title>
        <authorList>
            <person name="Jeong J.-H."/>
            <person name="Song I."/>
            <person name="Kim S."/>
            <person name="Choi T."/>
            <person name="Kim D."/>
            <person name="Ryu S."/>
            <person name="Kim W."/>
        </authorList>
    </citation>
    <scope>NUCLEOTIDE SEQUENCE [LARGE SCALE GENOMIC DNA]</scope>
    <source>
        <tissue evidence="1">Muscle</tissue>
    </source>
</reference>
<keyword evidence="2" id="KW-1185">Reference proteome</keyword>
<gene>
    <name evidence="1" type="ORF">E2C01_062825</name>
</gene>
<organism evidence="1 2">
    <name type="scientific">Portunus trituberculatus</name>
    <name type="common">Swimming crab</name>
    <name type="synonym">Neptunus trituberculatus</name>
    <dbReference type="NCBI Taxonomy" id="210409"/>
    <lineage>
        <taxon>Eukaryota</taxon>
        <taxon>Metazoa</taxon>
        <taxon>Ecdysozoa</taxon>
        <taxon>Arthropoda</taxon>
        <taxon>Crustacea</taxon>
        <taxon>Multicrustacea</taxon>
        <taxon>Malacostraca</taxon>
        <taxon>Eumalacostraca</taxon>
        <taxon>Eucarida</taxon>
        <taxon>Decapoda</taxon>
        <taxon>Pleocyemata</taxon>
        <taxon>Brachyura</taxon>
        <taxon>Eubrachyura</taxon>
        <taxon>Portunoidea</taxon>
        <taxon>Portunidae</taxon>
        <taxon>Portuninae</taxon>
        <taxon>Portunus</taxon>
    </lineage>
</organism>
<proteinExistence type="predicted"/>
<dbReference type="EMBL" id="VSRR010028129">
    <property type="protein sequence ID" value="MPC68622.1"/>
    <property type="molecule type" value="Genomic_DNA"/>
</dbReference>
<protein>
    <submittedName>
        <fullName evidence="1">Uncharacterized protein</fullName>
    </submittedName>
</protein>
<dbReference type="AlphaFoldDB" id="A0A5B7HC69"/>
<name>A0A5B7HC69_PORTR</name>
<accession>A0A5B7HC69</accession>
<evidence type="ECO:0000313" key="2">
    <source>
        <dbReference type="Proteomes" id="UP000324222"/>
    </source>
</evidence>
<sequence>MRQVGAAVVGASGRAEQLPRPADIRLTGQDLRPCLASLAQFLIYTNNMKTPLNGTQCPASRRRQCLQYQQFIVTDLQRTFH</sequence>
<evidence type="ECO:0000313" key="1">
    <source>
        <dbReference type="EMBL" id="MPC68622.1"/>
    </source>
</evidence>
<comment type="caution">
    <text evidence="1">The sequence shown here is derived from an EMBL/GenBank/DDBJ whole genome shotgun (WGS) entry which is preliminary data.</text>
</comment>
<dbReference type="Proteomes" id="UP000324222">
    <property type="component" value="Unassembled WGS sequence"/>
</dbReference>